<sequence>MAPKEQQKLLFWCCICTPSVCNDLPNVNTHGTPHKSIKTCSHRRLPKGPASKVCGNIRSIPIHENQSDKNMKKACTNYRCIATEDHTRGPAPEHLQWMRRCNGQYHTHCKQQHQLLFWCCLLFVFY</sequence>
<comment type="caution">
    <text evidence="1">The sequence shown here is derived from an EMBL/GenBank/DDBJ whole genome shotgun (WGS) entry which is preliminary data.</text>
</comment>
<name>A0A9P6DPF6_9AGAM</name>
<keyword evidence="2" id="KW-1185">Reference proteome</keyword>
<dbReference type="AlphaFoldDB" id="A0A9P6DPF6"/>
<protein>
    <submittedName>
        <fullName evidence="1">Uncharacterized protein</fullName>
    </submittedName>
</protein>
<gene>
    <name evidence="1" type="ORF">BS47DRAFT_1367489</name>
</gene>
<dbReference type="Proteomes" id="UP000886523">
    <property type="component" value="Unassembled WGS sequence"/>
</dbReference>
<accession>A0A9P6DPF6</accession>
<organism evidence="1 2">
    <name type="scientific">Hydnum rufescens UP504</name>
    <dbReference type="NCBI Taxonomy" id="1448309"/>
    <lineage>
        <taxon>Eukaryota</taxon>
        <taxon>Fungi</taxon>
        <taxon>Dikarya</taxon>
        <taxon>Basidiomycota</taxon>
        <taxon>Agaricomycotina</taxon>
        <taxon>Agaricomycetes</taxon>
        <taxon>Cantharellales</taxon>
        <taxon>Hydnaceae</taxon>
        <taxon>Hydnum</taxon>
    </lineage>
</organism>
<evidence type="ECO:0000313" key="2">
    <source>
        <dbReference type="Proteomes" id="UP000886523"/>
    </source>
</evidence>
<evidence type="ECO:0000313" key="1">
    <source>
        <dbReference type="EMBL" id="KAF9506288.1"/>
    </source>
</evidence>
<proteinExistence type="predicted"/>
<dbReference type="EMBL" id="MU129117">
    <property type="protein sequence ID" value="KAF9506288.1"/>
    <property type="molecule type" value="Genomic_DNA"/>
</dbReference>
<reference evidence="1" key="1">
    <citation type="journal article" date="2020" name="Nat. Commun.">
        <title>Large-scale genome sequencing of mycorrhizal fungi provides insights into the early evolution of symbiotic traits.</title>
        <authorList>
            <person name="Miyauchi S."/>
            <person name="Kiss E."/>
            <person name="Kuo A."/>
            <person name="Drula E."/>
            <person name="Kohler A."/>
            <person name="Sanchez-Garcia M."/>
            <person name="Morin E."/>
            <person name="Andreopoulos B."/>
            <person name="Barry K.W."/>
            <person name="Bonito G."/>
            <person name="Buee M."/>
            <person name="Carver A."/>
            <person name="Chen C."/>
            <person name="Cichocki N."/>
            <person name="Clum A."/>
            <person name="Culley D."/>
            <person name="Crous P.W."/>
            <person name="Fauchery L."/>
            <person name="Girlanda M."/>
            <person name="Hayes R.D."/>
            <person name="Keri Z."/>
            <person name="LaButti K."/>
            <person name="Lipzen A."/>
            <person name="Lombard V."/>
            <person name="Magnuson J."/>
            <person name="Maillard F."/>
            <person name="Murat C."/>
            <person name="Nolan M."/>
            <person name="Ohm R.A."/>
            <person name="Pangilinan J."/>
            <person name="Pereira M.F."/>
            <person name="Perotto S."/>
            <person name="Peter M."/>
            <person name="Pfister S."/>
            <person name="Riley R."/>
            <person name="Sitrit Y."/>
            <person name="Stielow J.B."/>
            <person name="Szollosi G."/>
            <person name="Zifcakova L."/>
            <person name="Stursova M."/>
            <person name="Spatafora J.W."/>
            <person name="Tedersoo L."/>
            <person name="Vaario L.M."/>
            <person name="Yamada A."/>
            <person name="Yan M."/>
            <person name="Wang P."/>
            <person name="Xu J."/>
            <person name="Bruns T."/>
            <person name="Baldrian P."/>
            <person name="Vilgalys R."/>
            <person name="Dunand C."/>
            <person name="Henrissat B."/>
            <person name="Grigoriev I.V."/>
            <person name="Hibbett D."/>
            <person name="Nagy L.G."/>
            <person name="Martin F.M."/>
        </authorList>
    </citation>
    <scope>NUCLEOTIDE SEQUENCE</scope>
    <source>
        <strain evidence="1">UP504</strain>
    </source>
</reference>